<name>A0A803PY05_CANSA</name>
<reference evidence="2" key="2">
    <citation type="submission" date="2021-03" db="UniProtKB">
        <authorList>
            <consortium name="EnsemblPlants"/>
        </authorList>
    </citation>
    <scope>IDENTIFICATION</scope>
</reference>
<feature type="region of interest" description="Disordered" evidence="1">
    <location>
        <begin position="80"/>
        <end position="107"/>
    </location>
</feature>
<evidence type="ECO:0000313" key="2">
    <source>
        <dbReference type="EnsemblPlants" id="cds.evm.model.06.34"/>
    </source>
</evidence>
<protein>
    <submittedName>
        <fullName evidence="2">Uncharacterized protein</fullName>
    </submittedName>
</protein>
<dbReference type="Proteomes" id="UP000596661">
    <property type="component" value="Chromosome 6"/>
</dbReference>
<dbReference type="EMBL" id="UZAU01000553">
    <property type="status" value="NOT_ANNOTATED_CDS"/>
    <property type="molecule type" value="Genomic_DNA"/>
</dbReference>
<evidence type="ECO:0000313" key="3">
    <source>
        <dbReference type="Proteomes" id="UP000596661"/>
    </source>
</evidence>
<organism evidence="2 3">
    <name type="scientific">Cannabis sativa</name>
    <name type="common">Hemp</name>
    <name type="synonym">Marijuana</name>
    <dbReference type="NCBI Taxonomy" id="3483"/>
    <lineage>
        <taxon>Eukaryota</taxon>
        <taxon>Viridiplantae</taxon>
        <taxon>Streptophyta</taxon>
        <taxon>Embryophyta</taxon>
        <taxon>Tracheophyta</taxon>
        <taxon>Spermatophyta</taxon>
        <taxon>Magnoliopsida</taxon>
        <taxon>eudicotyledons</taxon>
        <taxon>Gunneridae</taxon>
        <taxon>Pentapetalae</taxon>
        <taxon>rosids</taxon>
        <taxon>fabids</taxon>
        <taxon>Rosales</taxon>
        <taxon>Cannabaceae</taxon>
        <taxon>Cannabis</taxon>
    </lineage>
</organism>
<sequence>MGKGKRVTVVLIQFLKNYLIHIDPFSESESESSTNSIVLFPLHYSRMCPVDRSQELDISTLQPQIAPPLDTSTLKLEIYPPLDIGSSQPENAPPPPPAAIPDPPEIVDPSHHYRQCILKSTR</sequence>
<keyword evidence="3" id="KW-1185">Reference proteome</keyword>
<reference evidence="2" key="1">
    <citation type="submission" date="2018-11" db="EMBL/GenBank/DDBJ databases">
        <authorList>
            <person name="Grassa J C."/>
        </authorList>
    </citation>
    <scope>NUCLEOTIDE SEQUENCE [LARGE SCALE GENOMIC DNA]</scope>
</reference>
<feature type="compositionally biased region" description="Pro residues" evidence="1">
    <location>
        <begin position="91"/>
        <end position="106"/>
    </location>
</feature>
<evidence type="ECO:0000256" key="1">
    <source>
        <dbReference type="SAM" id="MobiDB-lite"/>
    </source>
</evidence>
<dbReference type="EnsemblPlants" id="evm.model.06.34">
    <property type="protein sequence ID" value="cds.evm.model.06.34"/>
    <property type="gene ID" value="evm.TU.06.34"/>
</dbReference>
<dbReference type="Gramene" id="evm.model.06.34">
    <property type="protein sequence ID" value="cds.evm.model.06.34"/>
    <property type="gene ID" value="evm.TU.06.34"/>
</dbReference>
<dbReference type="AlphaFoldDB" id="A0A803PY05"/>
<accession>A0A803PY05</accession>
<proteinExistence type="predicted"/>